<evidence type="ECO:0000313" key="3">
    <source>
        <dbReference type="EMBL" id="KMZ66099.1"/>
    </source>
</evidence>
<comment type="caution">
    <text evidence="3">The sequence shown here is derived from an EMBL/GenBank/DDBJ whole genome shotgun (WGS) entry which is preliminary data.</text>
</comment>
<sequence>MECNKDEALRAKEVAENKFKAMDIIGAKKFALKAQNLYPALEGISQMITTLDVHLCAASEIMNGEKDWYGILVVNASADDEMVRKQYRKLALILHPDKNKSVGAEAAFKFVSEAWSVLSDRARRTAYDQKRRIHQQKSHTVSNGFHHSTKHKSSNMKSQMNNTHPSVPDIHSSAPPRPSTFWTSCNRCKMQYEYLRVYLNHNLLCPSCHEPFLAIETGNPSNGHNNTVIWPSAHQQQASKNRNSHSHSKKPLSKAGPGGSLNPIGASFSTQGANLHHRMYYNKVTKHWEETRVTDILHRKTSIPKRTDSAVHYGNSKSNVDSVSGHDCAGNDLKRKYSADNESKDFGFNTVLQTERNSYVSGSRMAGKQSGFINRELSSFDIRNMLTETAKVLVRDKLDEWCLTVVAKSAEKSKTELRKKVKMNEKEEVKEDSTSPEDASVSPFENKTDKFRNHVGHTSIFVTNAEKASSDTDDPQPMSIDVPDPDFHDFDKDRSEKSFEADQVWATYDDEDGMPRFYCLIQKVISLKPFKCRMTFLNSRTNIELGPLNWIGMGFAKTCGDFRVSRYEVNDFINIFSHKVKFEKGPRGIIKILPQKGDTWALYRNWSPDWNEHTPDDVIHKYDMVEVLDEYNEEQGVTITSLVKVEGFKTVFRRHPDPKEVKRIPREEMFRFSHRVPSYLLTGMESENAPEGCHELDPAATPLELLQVATNAKEEGNGETSEKKTVT</sequence>
<dbReference type="Proteomes" id="UP000036987">
    <property type="component" value="Unassembled WGS sequence"/>
</dbReference>
<feature type="domain" description="J" evidence="2">
    <location>
        <begin position="67"/>
        <end position="131"/>
    </location>
</feature>
<dbReference type="Gene3D" id="1.10.287.110">
    <property type="entry name" value="DnaJ domain"/>
    <property type="match status" value="1"/>
</dbReference>
<proteinExistence type="predicted"/>
<dbReference type="InterPro" id="IPR024593">
    <property type="entry name" value="DUF3444"/>
</dbReference>
<dbReference type="SUPFAM" id="SSF46565">
    <property type="entry name" value="Chaperone J-domain"/>
    <property type="match status" value="1"/>
</dbReference>
<dbReference type="AlphaFoldDB" id="A0A0K9PAW8"/>
<evidence type="ECO:0000313" key="4">
    <source>
        <dbReference type="Proteomes" id="UP000036987"/>
    </source>
</evidence>
<reference evidence="4" key="1">
    <citation type="journal article" date="2016" name="Nature">
        <title>The genome of the seagrass Zostera marina reveals angiosperm adaptation to the sea.</title>
        <authorList>
            <person name="Olsen J.L."/>
            <person name="Rouze P."/>
            <person name="Verhelst B."/>
            <person name="Lin Y.-C."/>
            <person name="Bayer T."/>
            <person name="Collen J."/>
            <person name="Dattolo E."/>
            <person name="De Paoli E."/>
            <person name="Dittami S."/>
            <person name="Maumus F."/>
            <person name="Michel G."/>
            <person name="Kersting A."/>
            <person name="Lauritano C."/>
            <person name="Lohaus R."/>
            <person name="Toepel M."/>
            <person name="Tonon T."/>
            <person name="Vanneste K."/>
            <person name="Amirebrahimi M."/>
            <person name="Brakel J."/>
            <person name="Bostroem C."/>
            <person name="Chovatia M."/>
            <person name="Grimwood J."/>
            <person name="Jenkins J.W."/>
            <person name="Jueterbock A."/>
            <person name="Mraz A."/>
            <person name="Stam W.T."/>
            <person name="Tice H."/>
            <person name="Bornberg-Bauer E."/>
            <person name="Green P.J."/>
            <person name="Pearson G.A."/>
            <person name="Procaccini G."/>
            <person name="Duarte C.M."/>
            <person name="Schmutz J."/>
            <person name="Reusch T.B.H."/>
            <person name="Van de Peer Y."/>
        </authorList>
    </citation>
    <scope>NUCLEOTIDE SEQUENCE [LARGE SCALE GENOMIC DNA]</scope>
    <source>
        <strain evidence="4">cv. Finnish</strain>
    </source>
</reference>
<feature type="compositionally biased region" description="Basic and acidic residues" evidence="1">
    <location>
        <begin position="414"/>
        <end position="433"/>
    </location>
</feature>
<dbReference type="InterPro" id="IPR001623">
    <property type="entry name" value="DnaJ_domain"/>
</dbReference>
<dbReference type="PANTHER" id="PTHR44137:SF32">
    <property type="entry name" value="DNAJ HEAT SHOCK AMINO-TERMINAL DOMAIN PROTEIN"/>
    <property type="match status" value="1"/>
</dbReference>
<dbReference type="SMART" id="SM00271">
    <property type="entry name" value="DnaJ"/>
    <property type="match status" value="1"/>
</dbReference>
<dbReference type="CDD" id="cd06257">
    <property type="entry name" value="DnaJ"/>
    <property type="match status" value="1"/>
</dbReference>
<dbReference type="PROSITE" id="PS50076">
    <property type="entry name" value="DNAJ_2"/>
    <property type="match status" value="1"/>
</dbReference>
<accession>A0A0K9PAW8</accession>
<evidence type="ECO:0000256" key="1">
    <source>
        <dbReference type="SAM" id="MobiDB-lite"/>
    </source>
</evidence>
<dbReference type="PANTHER" id="PTHR44137">
    <property type="entry name" value="BNAC03G44070D PROTEIN"/>
    <property type="match status" value="1"/>
</dbReference>
<dbReference type="Pfam" id="PF11926">
    <property type="entry name" value="DUF3444"/>
    <property type="match status" value="1"/>
</dbReference>
<dbReference type="InterPro" id="IPR036869">
    <property type="entry name" value="J_dom_sf"/>
</dbReference>
<dbReference type="GO" id="GO:0005783">
    <property type="term" value="C:endoplasmic reticulum"/>
    <property type="evidence" value="ECO:0007669"/>
    <property type="project" value="UniProtKB-ARBA"/>
</dbReference>
<dbReference type="OrthoDB" id="66964at2759"/>
<dbReference type="EMBL" id="LFYR01000981">
    <property type="protein sequence ID" value="KMZ66099.1"/>
    <property type="molecule type" value="Genomic_DNA"/>
</dbReference>
<protein>
    <submittedName>
        <fullName evidence="3">Chaperone protein dnaJ</fullName>
    </submittedName>
</protein>
<dbReference type="PRINTS" id="PR00625">
    <property type="entry name" value="JDOMAIN"/>
</dbReference>
<feature type="compositionally biased region" description="Basic residues" evidence="1">
    <location>
        <begin position="242"/>
        <end position="252"/>
    </location>
</feature>
<gene>
    <name evidence="3" type="ORF">ZOSMA_2G01120</name>
</gene>
<dbReference type="Pfam" id="PF00226">
    <property type="entry name" value="DnaJ"/>
    <property type="match status" value="1"/>
</dbReference>
<organism evidence="3 4">
    <name type="scientific">Zostera marina</name>
    <name type="common">Eelgrass</name>
    <dbReference type="NCBI Taxonomy" id="29655"/>
    <lineage>
        <taxon>Eukaryota</taxon>
        <taxon>Viridiplantae</taxon>
        <taxon>Streptophyta</taxon>
        <taxon>Embryophyta</taxon>
        <taxon>Tracheophyta</taxon>
        <taxon>Spermatophyta</taxon>
        <taxon>Magnoliopsida</taxon>
        <taxon>Liliopsida</taxon>
        <taxon>Zosteraceae</taxon>
        <taxon>Zostera</taxon>
    </lineage>
</organism>
<dbReference type="InterPro" id="IPR018253">
    <property type="entry name" value="DnaJ_domain_CS"/>
</dbReference>
<name>A0A0K9PAW8_ZOSMR</name>
<dbReference type="InterPro" id="IPR056988">
    <property type="entry name" value="Zn_ribbon_pln"/>
</dbReference>
<feature type="region of interest" description="Disordered" evidence="1">
    <location>
        <begin position="234"/>
        <end position="265"/>
    </location>
</feature>
<dbReference type="PROSITE" id="PS00636">
    <property type="entry name" value="DNAJ_1"/>
    <property type="match status" value="1"/>
</dbReference>
<dbReference type="Pfam" id="PF23551">
    <property type="entry name" value="Zn_ribbon_20"/>
    <property type="match status" value="1"/>
</dbReference>
<keyword evidence="4" id="KW-1185">Reference proteome</keyword>
<feature type="compositionally biased region" description="Polar residues" evidence="1">
    <location>
        <begin position="155"/>
        <end position="165"/>
    </location>
</feature>
<dbReference type="STRING" id="29655.A0A0K9PAW8"/>
<feature type="region of interest" description="Disordered" evidence="1">
    <location>
        <begin position="414"/>
        <end position="449"/>
    </location>
</feature>
<feature type="region of interest" description="Disordered" evidence="1">
    <location>
        <begin position="462"/>
        <end position="487"/>
    </location>
</feature>
<feature type="region of interest" description="Disordered" evidence="1">
    <location>
        <begin position="128"/>
        <end position="176"/>
    </location>
</feature>
<evidence type="ECO:0000259" key="2">
    <source>
        <dbReference type="PROSITE" id="PS50076"/>
    </source>
</evidence>